<dbReference type="CDD" id="cd00130">
    <property type="entry name" value="PAS"/>
    <property type="match status" value="1"/>
</dbReference>
<evidence type="ECO:0000256" key="1">
    <source>
        <dbReference type="ARBA" id="ARBA00022801"/>
    </source>
</evidence>
<dbReference type="PANTHER" id="PTHR43156:SF2">
    <property type="entry name" value="STAGE II SPORULATION PROTEIN E"/>
    <property type="match status" value="1"/>
</dbReference>
<dbReference type="OrthoDB" id="118142at2"/>
<keyword evidence="4" id="KW-1185">Reference proteome</keyword>
<dbReference type="InterPro" id="IPR003018">
    <property type="entry name" value="GAF"/>
</dbReference>
<dbReference type="SUPFAM" id="SSF55785">
    <property type="entry name" value="PYP-like sensor domain (PAS domain)"/>
    <property type="match status" value="1"/>
</dbReference>
<dbReference type="PANTHER" id="PTHR43156">
    <property type="entry name" value="STAGE II SPORULATION PROTEIN E-RELATED"/>
    <property type="match status" value="1"/>
</dbReference>
<dbReference type="InterPro" id="IPR036457">
    <property type="entry name" value="PPM-type-like_dom_sf"/>
</dbReference>
<dbReference type="Gene3D" id="3.30.450.40">
    <property type="match status" value="1"/>
</dbReference>
<name>A0A5J6FCS6_9ACTN</name>
<dbReference type="AlphaFoldDB" id="A0A5J6FCS6"/>
<evidence type="ECO:0000313" key="3">
    <source>
        <dbReference type="EMBL" id="QEU73597.1"/>
    </source>
</evidence>
<evidence type="ECO:0000313" key="4">
    <source>
        <dbReference type="Proteomes" id="UP000326178"/>
    </source>
</evidence>
<accession>A0A5J6FCS6</accession>
<proteinExistence type="predicted"/>
<dbReference type="RefSeq" id="WP_150488903.1">
    <property type="nucleotide sequence ID" value="NZ_JBHRUQ010000009.1"/>
</dbReference>
<dbReference type="InterPro" id="IPR035965">
    <property type="entry name" value="PAS-like_dom_sf"/>
</dbReference>
<dbReference type="EMBL" id="CP023702">
    <property type="protein sequence ID" value="QEU73597.1"/>
    <property type="molecule type" value="Genomic_DNA"/>
</dbReference>
<dbReference type="SMART" id="SM00065">
    <property type="entry name" value="GAF"/>
    <property type="match status" value="1"/>
</dbReference>
<dbReference type="InterPro" id="IPR013656">
    <property type="entry name" value="PAS_4"/>
</dbReference>
<dbReference type="GO" id="GO:0016791">
    <property type="term" value="F:phosphatase activity"/>
    <property type="evidence" value="ECO:0007669"/>
    <property type="project" value="TreeGrafter"/>
</dbReference>
<dbReference type="Pfam" id="PF08448">
    <property type="entry name" value="PAS_4"/>
    <property type="match status" value="1"/>
</dbReference>
<dbReference type="Pfam" id="PF01590">
    <property type="entry name" value="GAF"/>
    <property type="match status" value="1"/>
</dbReference>
<gene>
    <name evidence="3" type="ORF">CP967_17775</name>
</gene>
<keyword evidence="1" id="KW-0378">Hydrolase</keyword>
<protein>
    <submittedName>
        <fullName evidence="3">GAF domain-containing protein</fullName>
    </submittedName>
</protein>
<sequence>MPAEEPAAPPAPFDLAGTKALMHGSPAGMALLDTELRYLYVNPSLERLNGIPAAAHLGKVITEVLPDVDIRTDVLKEVLADGRPRQIVSGGHTWAESPEGKRHWQAAYHRLEEDGVVRGLVGLIMEIGTTRRQQEEVERTRSYLALLDTASARIGTTLDMDVTCQELADFVVPALADAATVDVFPSDVGHEVRRPPAGVLRMRRAALATSPVLEVDAERFGGPGDYLDYQPDAAVARCLSSNRPVVENFLGEEEMSRSISTPDRGAAYRSVGLHSVVTVPLAVRGRPVGVLGLLRGGDSPAFTEAADVVVARELARRAAVDLDHARRYAHEHTIAKELQRSLLSRPAVPHPHVQVASRYRPSDEGALVGGDWFDVIPLRDGRHLKAMGDVMGHGVEAAVAMSHYRSILRAVAEDDMEPHRILERLGEAVVRSGVDRAATCLLAVVDRFRRTCRLASAGHLPPVFLDPGAPRGHVVRMSVGPPLGSGFDGYVTTEVPCGPGTVLFMYTDGLVERRGEDIDVSVARLESLSMPASGRLEDLLDQALDRFAEDAEDDIAVLATRVREGVAFGSQG</sequence>
<evidence type="ECO:0000259" key="2">
    <source>
        <dbReference type="PROSITE" id="PS51746"/>
    </source>
</evidence>
<dbReference type="Pfam" id="PF07228">
    <property type="entry name" value="SpoIIE"/>
    <property type="match status" value="1"/>
</dbReference>
<dbReference type="SUPFAM" id="SSF55781">
    <property type="entry name" value="GAF domain-like"/>
    <property type="match status" value="1"/>
</dbReference>
<reference evidence="3 4" key="1">
    <citation type="submission" date="2017-09" db="EMBL/GenBank/DDBJ databases">
        <authorList>
            <person name="Lee N."/>
            <person name="Cho B.-K."/>
        </authorList>
    </citation>
    <scope>NUCLEOTIDE SEQUENCE [LARGE SCALE GENOMIC DNA]</scope>
    <source>
        <strain evidence="3 4">ATCC 12769</strain>
    </source>
</reference>
<dbReference type="InterPro" id="IPR052016">
    <property type="entry name" value="Bact_Sigma-Reg"/>
</dbReference>
<dbReference type="Proteomes" id="UP000326178">
    <property type="component" value="Chromosome"/>
</dbReference>
<dbReference type="InterPro" id="IPR029016">
    <property type="entry name" value="GAF-like_dom_sf"/>
</dbReference>
<dbReference type="SUPFAM" id="SSF81606">
    <property type="entry name" value="PP2C-like"/>
    <property type="match status" value="1"/>
</dbReference>
<dbReference type="KEGG" id="snk:CP967_17775"/>
<dbReference type="PROSITE" id="PS51746">
    <property type="entry name" value="PPM_2"/>
    <property type="match status" value="1"/>
</dbReference>
<dbReference type="Gene3D" id="3.60.40.10">
    <property type="entry name" value="PPM-type phosphatase domain"/>
    <property type="match status" value="1"/>
</dbReference>
<dbReference type="SMART" id="SM00331">
    <property type="entry name" value="PP2C_SIG"/>
    <property type="match status" value="1"/>
</dbReference>
<organism evidence="3 4">
    <name type="scientific">Streptomyces nitrosporeus</name>
    <dbReference type="NCBI Taxonomy" id="28894"/>
    <lineage>
        <taxon>Bacteria</taxon>
        <taxon>Bacillati</taxon>
        <taxon>Actinomycetota</taxon>
        <taxon>Actinomycetes</taxon>
        <taxon>Kitasatosporales</taxon>
        <taxon>Streptomycetaceae</taxon>
        <taxon>Streptomyces</taxon>
    </lineage>
</organism>
<dbReference type="InterPro" id="IPR001932">
    <property type="entry name" value="PPM-type_phosphatase-like_dom"/>
</dbReference>
<dbReference type="InterPro" id="IPR000014">
    <property type="entry name" value="PAS"/>
</dbReference>
<dbReference type="Gene3D" id="3.30.450.20">
    <property type="entry name" value="PAS domain"/>
    <property type="match status" value="1"/>
</dbReference>
<feature type="domain" description="PPM-type phosphatase" evidence="2">
    <location>
        <begin position="357"/>
        <end position="562"/>
    </location>
</feature>